<feature type="active site" evidence="2">
    <location>
        <position position="166"/>
    </location>
</feature>
<dbReference type="Proteomes" id="UP000626092">
    <property type="component" value="Unassembled WGS sequence"/>
</dbReference>
<dbReference type="GO" id="GO:0009982">
    <property type="term" value="F:pseudouridine synthase activity"/>
    <property type="evidence" value="ECO:0007669"/>
    <property type="project" value="InterPro"/>
</dbReference>
<gene>
    <name evidence="5" type="ORF">RHSIM_Rhsim08G0193700</name>
</gene>
<keyword evidence="6" id="KW-1185">Reference proteome</keyword>
<dbReference type="EC" id="5.4.99.-" evidence="3"/>
<comment type="function">
    <text evidence="3">Responsible for synthesis of pseudouridine from uracil.</text>
</comment>
<comment type="catalytic activity">
    <reaction evidence="1 3">
        <text>a uridine in RNA = a pseudouridine in RNA</text>
        <dbReference type="Rhea" id="RHEA:48348"/>
        <dbReference type="Rhea" id="RHEA-COMP:12068"/>
        <dbReference type="Rhea" id="RHEA-COMP:12069"/>
        <dbReference type="ChEBI" id="CHEBI:65314"/>
        <dbReference type="ChEBI" id="CHEBI:65315"/>
    </reaction>
</comment>
<sequence length="392" mass="44179">MKRRREEEEMEIVWQTPANPPERHDYIFRNGVRYVRPYHFEFICHVKNRWTGKNIVDLFAKEFRGRPYDYYVSAVKSGRIQVDGETVPISYIVRTSQKISHFVHRHEPPVMAWDVSILQKEPDVLTVCKPASVPVHASGQYRKNTVVGILEAEHGLAPLFPIHRLDRLVSGLLILARSASKADFFRQQIEARVVHKQYVAKVVGVFPEDEQVVNANVNFNVREGRSTVEVESAGNARTSLKGKAASTKFTRISTNGTHSIVLCEPITGRTHQIRVHLQYTGHPIANDMLYLSEEVVDPFTKGMGADSTAGVSEEDSKEGFSIDPMCTNCPNLAHKGYDTDQEGLNFEKIFGVEESGDEEETFYGPVIFSNPYYASESAYPSVALDAPPILHL</sequence>
<dbReference type="EMBL" id="WJXA01000008">
    <property type="protein sequence ID" value="KAF7134830.1"/>
    <property type="molecule type" value="Genomic_DNA"/>
</dbReference>
<dbReference type="GO" id="GO:0000455">
    <property type="term" value="P:enzyme-directed rRNA pseudouridine synthesis"/>
    <property type="evidence" value="ECO:0007669"/>
    <property type="project" value="TreeGrafter"/>
</dbReference>
<dbReference type="SUPFAM" id="SSF55120">
    <property type="entry name" value="Pseudouridine synthase"/>
    <property type="match status" value="1"/>
</dbReference>
<dbReference type="Gene3D" id="3.30.2350.10">
    <property type="entry name" value="Pseudouridine synthase"/>
    <property type="match status" value="1"/>
</dbReference>
<dbReference type="InterPro" id="IPR006145">
    <property type="entry name" value="PsdUridine_synth_RsuA/RluA"/>
</dbReference>
<dbReference type="GO" id="GO:0003723">
    <property type="term" value="F:RNA binding"/>
    <property type="evidence" value="ECO:0007669"/>
    <property type="project" value="InterPro"/>
</dbReference>
<feature type="domain" description="Pseudouridine synthase RsuA/RluA-like" evidence="4">
    <location>
        <begin position="123"/>
        <end position="278"/>
    </location>
</feature>
<name>A0A834LG92_RHOSS</name>
<evidence type="ECO:0000256" key="2">
    <source>
        <dbReference type="PIRSR" id="PIRSR606225-1"/>
    </source>
</evidence>
<accession>A0A834LG92</accession>
<dbReference type="AlphaFoldDB" id="A0A834LG92"/>
<proteinExistence type="inferred from homology"/>
<keyword evidence="3" id="KW-0413">Isomerase</keyword>
<dbReference type="InterPro" id="IPR006225">
    <property type="entry name" value="PsdUridine_synth_RluC/D"/>
</dbReference>
<dbReference type="InterPro" id="IPR006224">
    <property type="entry name" value="PsdUridine_synth_RluA-like_CS"/>
</dbReference>
<comment type="similarity">
    <text evidence="3">Belongs to the pseudouridine synthase RluA family.</text>
</comment>
<dbReference type="PROSITE" id="PS01129">
    <property type="entry name" value="PSI_RLU"/>
    <property type="match status" value="1"/>
</dbReference>
<dbReference type="OrthoDB" id="424794at2759"/>
<reference evidence="5" key="1">
    <citation type="submission" date="2019-11" db="EMBL/GenBank/DDBJ databases">
        <authorList>
            <person name="Liu Y."/>
            <person name="Hou J."/>
            <person name="Li T.-Q."/>
            <person name="Guan C.-H."/>
            <person name="Wu X."/>
            <person name="Wu H.-Z."/>
            <person name="Ling F."/>
            <person name="Zhang R."/>
            <person name="Shi X.-G."/>
            <person name="Ren J.-P."/>
            <person name="Chen E.-F."/>
            <person name="Sun J.-M."/>
        </authorList>
    </citation>
    <scope>NUCLEOTIDE SEQUENCE</scope>
    <source>
        <strain evidence="5">Adult_tree_wgs_1</strain>
        <tissue evidence="5">Leaves</tissue>
    </source>
</reference>
<dbReference type="PANTHER" id="PTHR21600">
    <property type="entry name" value="MITOCHONDRIAL RNA PSEUDOURIDINE SYNTHASE"/>
    <property type="match status" value="1"/>
</dbReference>
<protein>
    <recommendedName>
        <fullName evidence="3">Pseudouridine synthase</fullName>
        <ecNumber evidence="3">5.4.99.-</ecNumber>
    </recommendedName>
</protein>
<dbReference type="CDD" id="cd02557">
    <property type="entry name" value="PseudoU_synth_ScRIB2"/>
    <property type="match status" value="1"/>
</dbReference>
<evidence type="ECO:0000313" key="6">
    <source>
        <dbReference type="Proteomes" id="UP000626092"/>
    </source>
</evidence>
<evidence type="ECO:0000259" key="4">
    <source>
        <dbReference type="Pfam" id="PF00849"/>
    </source>
</evidence>
<organism evidence="5 6">
    <name type="scientific">Rhododendron simsii</name>
    <name type="common">Sims's rhododendron</name>
    <dbReference type="NCBI Taxonomy" id="118357"/>
    <lineage>
        <taxon>Eukaryota</taxon>
        <taxon>Viridiplantae</taxon>
        <taxon>Streptophyta</taxon>
        <taxon>Embryophyta</taxon>
        <taxon>Tracheophyta</taxon>
        <taxon>Spermatophyta</taxon>
        <taxon>Magnoliopsida</taxon>
        <taxon>eudicotyledons</taxon>
        <taxon>Gunneridae</taxon>
        <taxon>Pentapetalae</taxon>
        <taxon>asterids</taxon>
        <taxon>Ericales</taxon>
        <taxon>Ericaceae</taxon>
        <taxon>Ericoideae</taxon>
        <taxon>Rhodoreae</taxon>
        <taxon>Rhododendron</taxon>
    </lineage>
</organism>
<dbReference type="InterPro" id="IPR020103">
    <property type="entry name" value="PsdUridine_synth_cat_dom_sf"/>
</dbReference>
<comment type="caution">
    <text evidence="5">The sequence shown here is derived from an EMBL/GenBank/DDBJ whole genome shotgun (WGS) entry which is preliminary data.</text>
</comment>
<dbReference type="InterPro" id="IPR050188">
    <property type="entry name" value="RluA_PseudoU_synthase"/>
</dbReference>
<dbReference type="NCBIfam" id="TIGR00005">
    <property type="entry name" value="rluA_subfam"/>
    <property type="match status" value="1"/>
</dbReference>
<dbReference type="Pfam" id="PF00849">
    <property type="entry name" value="PseudoU_synth_2"/>
    <property type="match status" value="1"/>
</dbReference>
<evidence type="ECO:0000313" key="5">
    <source>
        <dbReference type="EMBL" id="KAF7134830.1"/>
    </source>
</evidence>
<dbReference type="PANTHER" id="PTHR21600:SF40">
    <property type="entry name" value="PSEUDOURIDYLATE SYNTHASE RPUSD2"/>
    <property type="match status" value="1"/>
</dbReference>
<evidence type="ECO:0000256" key="3">
    <source>
        <dbReference type="RuleBase" id="RU362028"/>
    </source>
</evidence>
<evidence type="ECO:0000256" key="1">
    <source>
        <dbReference type="ARBA" id="ARBA00000073"/>
    </source>
</evidence>